<proteinExistence type="predicted"/>
<comment type="caution">
    <text evidence="1">The sequence shown here is derived from an EMBL/GenBank/DDBJ whole genome shotgun (WGS) entry which is preliminary data.</text>
</comment>
<sequence length="129" mass="14181">MYNKRCCPVSDHMNNSALSNFTPVSKSGRSKSSVLTVLEGLTRRINIPPLCSINRTTQSARWGRLCTIAPFYLRAIHTISLSAVLTAAPTFHSGNLVRVYSLCGRMCVHRVPTDKMPGFGSVTNGEKRP</sequence>
<organism evidence="1 2">
    <name type="scientific">Stereocaulon virgatum</name>
    <dbReference type="NCBI Taxonomy" id="373712"/>
    <lineage>
        <taxon>Eukaryota</taxon>
        <taxon>Fungi</taxon>
        <taxon>Dikarya</taxon>
        <taxon>Ascomycota</taxon>
        <taxon>Pezizomycotina</taxon>
        <taxon>Lecanoromycetes</taxon>
        <taxon>OSLEUM clade</taxon>
        <taxon>Lecanoromycetidae</taxon>
        <taxon>Lecanorales</taxon>
        <taxon>Lecanorineae</taxon>
        <taxon>Stereocaulaceae</taxon>
        <taxon>Stereocaulon</taxon>
    </lineage>
</organism>
<gene>
    <name evidence="1" type="ORF">N7G274_009974</name>
</gene>
<name>A0ABR3ZVV4_9LECA</name>
<dbReference type="EMBL" id="JBEFKJ010000042">
    <property type="protein sequence ID" value="KAL2037285.1"/>
    <property type="molecule type" value="Genomic_DNA"/>
</dbReference>
<accession>A0ABR3ZVV4</accession>
<evidence type="ECO:0000313" key="1">
    <source>
        <dbReference type="EMBL" id="KAL2037285.1"/>
    </source>
</evidence>
<keyword evidence="2" id="KW-1185">Reference proteome</keyword>
<evidence type="ECO:0000313" key="2">
    <source>
        <dbReference type="Proteomes" id="UP001590950"/>
    </source>
</evidence>
<protein>
    <submittedName>
        <fullName evidence="1">Uncharacterized protein</fullName>
    </submittedName>
</protein>
<reference evidence="1 2" key="1">
    <citation type="submission" date="2024-09" db="EMBL/GenBank/DDBJ databases">
        <title>Rethinking Asexuality: The Enigmatic Case of Functional Sexual Genes in Lepraria (Stereocaulaceae).</title>
        <authorList>
            <person name="Doellman M."/>
            <person name="Sun Y."/>
            <person name="Barcenas-Pena A."/>
            <person name="Lumbsch H.T."/>
            <person name="Grewe F."/>
        </authorList>
    </citation>
    <scope>NUCLEOTIDE SEQUENCE [LARGE SCALE GENOMIC DNA]</scope>
    <source>
        <strain evidence="1 2">Mercado 3170</strain>
    </source>
</reference>
<dbReference type="Proteomes" id="UP001590950">
    <property type="component" value="Unassembled WGS sequence"/>
</dbReference>